<dbReference type="CDD" id="cd00371">
    <property type="entry name" value="HMA"/>
    <property type="match status" value="2"/>
</dbReference>
<evidence type="ECO:0000256" key="6">
    <source>
        <dbReference type="SAM" id="Coils"/>
    </source>
</evidence>
<keyword evidence="4" id="KW-0449">Lipoprotein</keyword>
<gene>
    <name evidence="9" type="primary">LOC107004134</name>
</gene>
<dbReference type="InterPro" id="IPR036163">
    <property type="entry name" value="HMA_dom_sf"/>
</dbReference>
<dbReference type="Pfam" id="PF00403">
    <property type="entry name" value="HMA"/>
    <property type="match status" value="2"/>
</dbReference>
<dbReference type="RefSeq" id="XP_015057859.2">
    <property type="nucleotide sequence ID" value="XM_015202373.2"/>
</dbReference>
<dbReference type="GeneID" id="107004134"/>
<dbReference type="PANTHER" id="PTHR46195">
    <property type="entry name" value="HEAVY METAL-ASSOCIATED ISOPRENYLATED PLANT PROTEIN 7"/>
    <property type="match status" value="1"/>
</dbReference>
<evidence type="ECO:0000256" key="5">
    <source>
        <dbReference type="ARBA" id="ARBA00024045"/>
    </source>
</evidence>
<dbReference type="PANTHER" id="PTHR46195:SF23">
    <property type="entry name" value="HEAVY METAL-ASSOCIATED ISOPRENYLATED PLANT PROTEIN 3-LIKE"/>
    <property type="match status" value="1"/>
</dbReference>
<name>A0ABM1FJL0_SOLPN</name>
<evidence type="ECO:0000313" key="8">
    <source>
        <dbReference type="Proteomes" id="UP000694930"/>
    </source>
</evidence>
<dbReference type="Gene3D" id="3.30.70.100">
    <property type="match status" value="2"/>
</dbReference>
<dbReference type="InterPro" id="IPR044577">
    <property type="entry name" value="HIPP4/7/8/17/18/19"/>
</dbReference>
<keyword evidence="2" id="KW-0488">Methylation</keyword>
<comment type="subcellular location">
    <subcellularLocation>
        <location evidence="1">Membrane</location>
        <topology evidence="1">Peripheral membrane protein</topology>
    </subcellularLocation>
</comment>
<keyword evidence="6" id="KW-0175">Coiled coil</keyword>
<accession>A0ABM1FJL0</accession>
<reference evidence="8" key="1">
    <citation type="journal article" date="2014" name="Nat. Genet.">
        <title>The genome of the stress-tolerant wild tomato species Solanum pennellii.</title>
        <authorList>
            <person name="Bolger A."/>
            <person name="Scossa F."/>
            <person name="Bolger M.E."/>
            <person name="Lanz C."/>
            <person name="Maumus F."/>
            <person name="Tohge T."/>
            <person name="Quesneville H."/>
            <person name="Alseekh S."/>
            <person name="Sorensen I."/>
            <person name="Lichtenstein G."/>
            <person name="Fich E.A."/>
            <person name="Conte M."/>
            <person name="Keller H."/>
            <person name="Schneeberger K."/>
            <person name="Schwacke R."/>
            <person name="Ofner I."/>
            <person name="Vrebalov J."/>
            <person name="Xu Y."/>
            <person name="Osorio S."/>
            <person name="Aflitos S.A."/>
            <person name="Schijlen E."/>
            <person name="Jimenez-Gomez J.M."/>
            <person name="Ryngajllo M."/>
            <person name="Kimura S."/>
            <person name="Kumar R."/>
            <person name="Koenig D."/>
            <person name="Headland L.R."/>
            <person name="Maloof J.N."/>
            <person name="Sinha N."/>
            <person name="van Ham R.C."/>
            <person name="Lankhorst R.K."/>
            <person name="Mao L."/>
            <person name="Vogel A."/>
            <person name="Arsova B."/>
            <person name="Panstruga R."/>
            <person name="Fei Z."/>
            <person name="Rose J.K."/>
            <person name="Zamir D."/>
            <person name="Carrari F."/>
            <person name="Giovannoni J.J."/>
            <person name="Weigel D."/>
            <person name="Usadel B."/>
            <person name="Fernie A.R."/>
        </authorList>
    </citation>
    <scope>NUCLEOTIDE SEQUENCE [LARGE SCALE GENOMIC DNA]</scope>
    <source>
        <strain evidence="8">cv. LA0716</strain>
    </source>
</reference>
<feature type="domain" description="HMA" evidence="7">
    <location>
        <begin position="143"/>
        <end position="208"/>
    </location>
</feature>
<evidence type="ECO:0000256" key="1">
    <source>
        <dbReference type="ARBA" id="ARBA00004170"/>
    </source>
</evidence>
<protein>
    <submittedName>
        <fullName evidence="9">Heavy metal-associated isoprenylated plant protein 7-like</fullName>
    </submittedName>
</protein>
<proteinExistence type="inferred from homology"/>
<evidence type="ECO:0000313" key="9">
    <source>
        <dbReference type="RefSeq" id="XP_015057859.2"/>
    </source>
</evidence>
<evidence type="ECO:0000259" key="7">
    <source>
        <dbReference type="PROSITE" id="PS50846"/>
    </source>
</evidence>
<feature type="domain" description="HMA" evidence="7">
    <location>
        <begin position="47"/>
        <end position="111"/>
    </location>
</feature>
<reference evidence="9" key="2">
    <citation type="submission" date="2025-08" db="UniProtKB">
        <authorList>
            <consortium name="RefSeq"/>
        </authorList>
    </citation>
    <scope>IDENTIFICATION</scope>
</reference>
<comment type="similarity">
    <text evidence="5">Belongs to the HIPP family.</text>
</comment>
<dbReference type="PROSITE" id="PS50846">
    <property type="entry name" value="HMA_2"/>
    <property type="match status" value="2"/>
</dbReference>
<evidence type="ECO:0000256" key="3">
    <source>
        <dbReference type="ARBA" id="ARBA00022723"/>
    </source>
</evidence>
<sequence length="268" mass="31660">MFFLQYNYKDRLIKYYNFEVTKEFENIAFENQHCIKMGEEKREEEEAQGMVLKVDLHCEGCARKVARALKGLQEIDEVTIDYEESKVVVKGKNVDPLKVCERVERKSGRKVELLSHMTKPFEENTKEEEIKKEEEKKDEPPHEITLVLNVQMHCDACAQVLQKRIRKIKGVECVTTDIEKSQIIIKGFNIDPEKLVNEVYKRSGKQASLVNNIIQEKKEEEEKEEEKEEYIIKDYNLAQKYYNNNMEYYANYSPQIFSDDNPNACFIM</sequence>
<dbReference type="Proteomes" id="UP000694930">
    <property type="component" value="Chromosome 11"/>
</dbReference>
<keyword evidence="4" id="KW-0636">Prenylation</keyword>
<evidence type="ECO:0000256" key="4">
    <source>
        <dbReference type="ARBA" id="ARBA00023289"/>
    </source>
</evidence>
<dbReference type="InterPro" id="IPR006121">
    <property type="entry name" value="HMA_dom"/>
</dbReference>
<dbReference type="SUPFAM" id="SSF55008">
    <property type="entry name" value="HMA, heavy metal-associated domain"/>
    <property type="match status" value="2"/>
</dbReference>
<feature type="coiled-coil region" evidence="6">
    <location>
        <begin position="206"/>
        <end position="233"/>
    </location>
</feature>
<evidence type="ECO:0000256" key="2">
    <source>
        <dbReference type="ARBA" id="ARBA00022481"/>
    </source>
</evidence>
<keyword evidence="3" id="KW-0479">Metal-binding</keyword>
<organism evidence="8 9">
    <name type="scientific">Solanum pennellii</name>
    <name type="common">Tomato</name>
    <name type="synonym">Lycopersicon pennellii</name>
    <dbReference type="NCBI Taxonomy" id="28526"/>
    <lineage>
        <taxon>Eukaryota</taxon>
        <taxon>Viridiplantae</taxon>
        <taxon>Streptophyta</taxon>
        <taxon>Embryophyta</taxon>
        <taxon>Tracheophyta</taxon>
        <taxon>Spermatophyta</taxon>
        <taxon>Magnoliopsida</taxon>
        <taxon>eudicotyledons</taxon>
        <taxon>Gunneridae</taxon>
        <taxon>Pentapetalae</taxon>
        <taxon>asterids</taxon>
        <taxon>lamiids</taxon>
        <taxon>Solanales</taxon>
        <taxon>Solanaceae</taxon>
        <taxon>Solanoideae</taxon>
        <taxon>Solaneae</taxon>
        <taxon>Solanum</taxon>
        <taxon>Solanum subgen. Lycopersicon</taxon>
    </lineage>
</organism>
<keyword evidence="8" id="KW-1185">Reference proteome</keyword>